<keyword evidence="3" id="KW-1185">Reference proteome</keyword>
<sequence>MRGSGRALRATAGAVVFAAVLLLWFLLFSIVANNASDKAATRISSTRNLSILTLIASRSRYLPRRPPKYTSVSKRRVPDGPDPIHNRRARSSRLPPS</sequence>
<dbReference type="PhylomeDB" id="A0A068U223"/>
<protein>
    <recommendedName>
        <fullName evidence="4">CLAVATA3/ESR (CLE)-related protein 25-like</fullName>
    </recommendedName>
</protein>
<reference evidence="3" key="1">
    <citation type="journal article" date="2014" name="Science">
        <title>The coffee genome provides insight into the convergent evolution of caffeine biosynthesis.</title>
        <authorList>
            <person name="Denoeud F."/>
            <person name="Carretero-Paulet L."/>
            <person name="Dereeper A."/>
            <person name="Droc G."/>
            <person name="Guyot R."/>
            <person name="Pietrella M."/>
            <person name="Zheng C."/>
            <person name="Alberti A."/>
            <person name="Anthony F."/>
            <person name="Aprea G."/>
            <person name="Aury J.M."/>
            <person name="Bento P."/>
            <person name="Bernard M."/>
            <person name="Bocs S."/>
            <person name="Campa C."/>
            <person name="Cenci A."/>
            <person name="Combes M.C."/>
            <person name="Crouzillat D."/>
            <person name="Da Silva C."/>
            <person name="Daddiego L."/>
            <person name="De Bellis F."/>
            <person name="Dussert S."/>
            <person name="Garsmeur O."/>
            <person name="Gayraud T."/>
            <person name="Guignon V."/>
            <person name="Jahn K."/>
            <person name="Jamilloux V."/>
            <person name="Joet T."/>
            <person name="Labadie K."/>
            <person name="Lan T."/>
            <person name="Leclercq J."/>
            <person name="Lepelley M."/>
            <person name="Leroy T."/>
            <person name="Li L.T."/>
            <person name="Librado P."/>
            <person name="Lopez L."/>
            <person name="Munoz A."/>
            <person name="Noel B."/>
            <person name="Pallavicini A."/>
            <person name="Perrotta G."/>
            <person name="Poncet V."/>
            <person name="Pot D."/>
            <person name="Priyono X."/>
            <person name="Rigoreau M."/>
            <person name="Rouard M."/>
            <person name="Rozas J."/>
            <person name="Tranchant-Dubreuil C."/>
            <person name="VanBuren R."/>
            <person name="Zhang Q."/>
            <person name="Andrade A.C."/>
            <person name="Argout X."/>
            <person name="Bertrand B."/>
            <person name="de Kochko A."/>
            <person name="Graziosi G."/>
            <person name="Henry R.J."/>
            <person name="Jayarama X."/>
            <person name="Ming R."/>
            <person name="Nagai C."/>
            <person name="Rounsley S."/>
            <person name="Sankoff D."/>
            <person name="Giuliano G."/>
            <person name="Albert V.A."/>
            <person name="Wincker P."/>
            <person name="Lashermes P."/>
        </authorList>
    </citation>
    <scope>NUCLEOTIDE SEQUENCE [LARGE SCALE GENOMIC DNA]</scope>
    <source>
        <strain evidence="3">cv. DH200-94</strain>
    </source>
</reference>
<dbReference type="PANTHER" id="PTHR34277">
    <property type="entry name" value="CLAVATA3/ESR (CLE)-RELATED PROTEIN 26"/>
    <property type="match status" value="1"/>
</dbReference>
<evidence type="ECO:0008006" key="4">
    <source>
        <dbReference type="Google" id="ProtNLM"/>
    </source>
</evidence>
<dbReference type="PANTHER" id="PTHR34277:SF18">
    <property type="entry name" value="CLAVATA3_ESR (CLE)-RELATED PROTEIN 25"/>
    <property type="match status" value="1"/>
</dbReference>
<accession>A0A068U223</accession>
<evidence type="ECO:0000313" key="3">
    <source>
        <dbReference type="Proteomes" id="UP000295252"/>
    </source>
</evidence>
<proteinExistence type="predicted"/>
<dbReference type="AlphaFoldDB" id="A0A068U223"/>
<gene>
    <name evidence="2" type="ORF">GSCOC_T00039493001</name>
</gene>
<evidence type="ECO:0000313" key="2">
    <source>
        <dbReference type="EMBL" id="CDP02179.1"/>
    </source>
</evidence>
<dbReference type="InParanoid" id="A0A068U223"/>
<feature type="compositionally biased region" description="Basic and acidic residues" evidence="1">
    <location>
        <begin position="76"/>
        <end position="85"/>
    </location>
</feature>
<dbReference type="InterPro" id="IPR039316">
    <property type="entry name" value="CLE25/26"/>
</dbReference>
<dbReference type="OMA" id="FGMTSNQ"/>
<evidence type="ECO:0000256" key="1">
    <source>
        <dbReference type="SAM" id="MobiDB-lite"/>
    </source>
</evidence>
<feature type="region of interest" description="Disordered" evidence="1">
    <location>
        <begin position="65"/>
        <end position="97"/>
    </location>
</feature>
<name>A0A068U223_COFCA</name>
<dbReference type="Gramene" id="CDP02179">
    <property type="protein sequence ID" value="CDP02179"/>
    <property type="gene ID" value="GSCOC_T00039493001"/>
</dbReference>
<dbReference type="OrthoDB" id="1910203at2759"/>
<organism evidence="2 3">
    <name type="scientific">Coffea canephora</name>
    <name type="common">Robusta coffee</name>
    <dbReference type="NCBI Taxonomy" id="49390"/>
    <lineage>
        <taxon>Eukaryota</taxon>
        <taxon>Viridiplantae</taxon>
        <taxon>Streptophyta</taxon>
        <taxon>Embryophyta</taxon>
        <taxon>Tracheophyta</taxon>
        <taxon>Spermatophyta</taxon>
        <taxon>Magnoliopsida</taxon>
        <taxon>eudicotyledons</taxon>
        <taxon>Gunneridae</taxon>
        <taxon>Pentapetalae</taxon>
        <taxon>asterids</taxon>
        <taxon>lamiids</taxon>
        <taxon>Gentianales</taxon>
        <taxon>Rubiaceae</taxon>
        <taxon>Ixoroideae</taxon>
        <taxon>Gardenieae complex</taxon>
        <taxon>Bertiereae - Coffeeae clade</taxon>
        <taxon>Coffeeae</taxon>
        <taxon>Coffea</taxon>
    </lineage>
</organism>
<dbReference type="Proteomes" id="UP000295252">
    <property type="component" value="Chromosome IX"/>
</dbReference>
<dbReference type="EMBL" id="HG739092">
    <property type="protein sequence ID" value="CDP02179.1"/>
    <property type="molecule type" value="Genomic_DNA"/>
</dbReference>